<sequence>MHIHEHRKRRAPTPPRELGAHRRRGMCKRLLQQLVPIWWKGRVPFTFINLSLSLGLTMPEWKGRVPLTRSHCERITCPSIWPDNFFLVPAINSKLTDTKYAPKQTRVVAAGGRRQVAPPRRIGALARRTEAEGVPSRAARVTAVQRQERIQFGHAVKIRVLRLSRRRFVGYQSNGANRKRRRRRGVLVCAGSLGFIEICARAYIDVLSQAQVERWTFVKFLISYELIDQFARGPSGAKTEFLNRGRRKSIV</sequence>
<dbReference type="OrthoDB" id="16066at2759"/>
<organism evidence="3 4">
    <name type="scientific">Eumeta variegata</name>
    <name type="common">Bagworm moth</name>
    <name type="synonym">Eumeta japonica</name>
    <dbReference type="NCBI Taxonomy" id="151549"/>
    <lineage>
        <taxon>Eukaryota</taxon>
        <taxon>Metazoa</taxon>
        <taxon>Ecdysozoa</taxon>
        <taxon>Arthropoda</taxon>
        <taxon>Hexapoda</taxon>
        <taxon>Insecta</taxon>
        <taxon>Pterygota</taxon>
        <taxon>Neoptera</taxon>
        <taxon>Endopterygota</taxon>
        <taxon>Lepidoptera</taxon>
        <taxon>Glossata</taxon>
        <taxon>Ditrysia</taxon>
        <taxon>Tineoidea</taxon>
        <taxon>Psychidae</taxon>
        <taxon>Oiketicinae</taxon>
        <taxon>Eumeta</taxon>
    </lineage>
</organism>
<keyword evidence="2" id="KW-1133">Transmembrane helix</keyword>
<proteinExistence type="predicted"/>
<gene>
    <name evidence="3" type="ORF">EVAR_42463_1</name>
</gene>
<evidence type="ECO:0000256" key="1">
    <source>
        <dbReference type="SAM" id="MobiDB-lite"/>
    </source>
</evidence>
<dbReference type="Proteomes" id="UP000299102">
    <property type="component" value="Unassembled WGS sequence"/>
</dbReference>
<feature type="transmembrane region" description="Helical" evidence="2">
    <location>
        <begin position="185"/>
        <end position="204"/>
    </location>
</feature>
<dbReference type="AlphaFoldDB" id="A0A4C1XX27"/>
<name>A0A4C1XX27_EUMVA</name>
<evidence type="ECO:0000256" key="2">
    <source>
        <dbReference type="SAM" id="Phobius"/>
    </source>
</evidence>
<feature type="compositionally biased region" description="Basic residues" evidence="1">
    <location>
        <begin position="1"/>
        <end position="11"/>
    </location>
</feature>
<comment type="caution">
    <text evidence="3">The sequence shown here is derived from an EMBL/GenBank/DDBJ whole genome shotgun (WGS) entry which is preliminary data.</text>
</comment>
<keyword evidence="2" id="KW-0472">Membrane</keyword>
<dbReference type="EMBL" id="BGZK01001013">
    <property type="protein sequence ID" value="GBP68511.1"/>
    <property type="molecule type" value="Genomic_DNA"/>
</dbReference>
<evidence type="ECO:0000313" key="4">
    <source>
        <dbReference type="Proteomes" id="UP000299102"/>
    </source>
</evidence>
<protein>
    <submittedName>
        <fullName evidence="3">Uncharacterized protein</fullName>
    </submittedName>
</protein>
<feature type="region of interest" description="Disordered" evidence="1">
    <location>
        <begin position="1"/>
        <end position="20"/>
    </location>
</feature>
<keyword evidence="4" id="KW-1185">Reference proteome</keyword>
<keyword evidence="2" id="KW-0812">Transmembrane</keyword>
<evidence type="ECO:0000313" key="3">
    <source>
        <dbReference type="EMBL" id="GBP68511.1"/>
    </source>
</evidence>
<reference evidence="3 4" key="1">
    <citation type="journal article" date="2019" name="Commun. Biol.">
        <title>The bagworm genome reveals a unique fibroin gene that provides high tensile strength.</title>
        <authorList>
            <person name="Kono N."/>
            <person name="Nakamura H."/>
            <person name="Ohtoshi R."/>
            <person name="Tomita M."/>
            <person name="Numata K."/>
            <person name="Arakawa K."/>
        </authorList>
    </citation>
    <scope>NUCLEOTIDE SEQUENCE [LARGE SCALE GENOMIC DNA]</scope>
</reference>
<accession>A0A4C1XX27</accession>